<dbReference type="RefSeq" id="WP_222581200.1">
    <property type="nucleotide sequence ID" value="NZ_JAHVHU010000016.1"/>
</dbReference>
<sequence length="175" mass="19697">MKWNVIVFFMVVWALQPKASTLSKTGSAEFSWVDNISPGDPIVPEENGELILSAKQGRGIGPTIKYMPEWEAFGFFREGNHIEWEIRVEKTRKYTVYLEWSAEGGVVGNPYVISIGKRSLEGINKDSGSWETFIEEPIGVLKIRKGEHKVVFRPGDNIEKGGGMLDVKTIRLVPK</sequence>
<reference evidence="2" key="1">
    <citation type="submission" date="2021-06" db="EMBL/GenBank/DDBJ databases">
        <title>44 bacteria genomes isolated from Dapeng, Shenzhen.</title>
        <authorList>
            <person name="Zheng W."/>
            <person name="Yu S."/>
            <person name="Huang Y."/>
        </authorList>
    </citation>
    <scope>NUCLEOTIDE SEQUENCE</scope>
    <source>
        <strain evidence="2">DP5N28-2</strain>
    </source>
</reference>
<comment type="caution">
    <text evidence="2">The sequence shown here is derived from an EMBL/GenBank/DDBJ whole genome shotgun (WGS) entry which is preliminary data.</text>
</comment>
<dbReference type="Proteomes" id="UP000753961">
    <property type="component" value="Unassembled WGS sequence"/>
</dbReference>
<keyword evidence="1" id="KW-0732">Signal</keyword>
<evidence type="ECO:0008006" key="4">
    <source>
        <dbReference type="Google" id="ProtNLM"/>
    </source>
</evidence>
<dbReference type="AlphaFoldDB" id="A0A953HP83"/>
<feature type="chain" id="PRO_5036771257" description="CBM6 domain-containing protein" evidence="1">
    <location>
        <begin position="20"/>
        <end position="175"/>
    </location>
</feature>
<organism evidence="2 3">
    <name type="scientific">Membranihabitans marinus</name>
    <dbReference type="NCBI Taxonomy" id="1227546"/>
    <lineage>
        <taxon>Bacteria</taxon>
        <taxon>Pseudomonadati</taxon>
        <taxon>Bacteroidota</taxon>
        <taxon>Saprospiria</taxon>
        <taxon>Saprospirales</taxon>
        <taxon>Saprospiraceae</taxon>
        <taxon>Membranihabitans</taxon>
    </lineage>
</organism>
<evidence type="ECO:0000313" key="2">
    <source>
        <dbReference type="EMBL" id="MBY5959664.1"/>
    </source>
</evidence>
<dbReference type="EMBL" id="JAHVHU010000016">
    <property type="protein sequence ID" value="MBY5959664.1"/>
    <property type="molecule type" value="Genomic_DNA"/>
</dbReference>
<evidence type="ECO:0000313" key="3">
    <source>
        <dbReference type="Proteomes" id="UP000753961"/>
    </source>
</evidence>
<gene>
    <name evidence="2" type="ORF">KUV50_16035</name>
</gene>
<dbReference type="Gene3D" id="2.60.120.260">
    <property type="entry name" value="Galactose-binding domain-like"/>
    <property type="match status" value="1"/>
</dbReference>
<feature type="signal peptide" evidence="1">
    <location>
        <begin position="1"/>
        <end position="19"/>
    </location>
</feature>
<accession>A0A953HP83</accession>
<name>A0A953HP83_9BACT</name>
<proteinExistence type="predicted"/>
<protein>
    <recommendedName>
        <fullName evidence="4">CBM6 domain-containing protein</fullName>
    </recommendedName>
</protein>
<keyword evidence="3" id="KW-1185">Reference proteome</keyword>
<evidence type="ECO:0000256" key="1">
    <source>
        <dbReference type="SAM" id="SignalP"/>
    </source>
</evidence>